<proteinExistence type="predicted"/>
<comment type="caution">
    <text evidence="1">The sequence shown here is derived from an EMBL/GenBank/DDBJ whole genome shotgun (WGS) entry which is preliminary data.</text>
</comment>
<dbReference type="AlphaFoldDB" id="A0A498JJ78"/>
<dbReference type="PANTHER" id="PTHR32387">
    <property type="entry name" value="WU:FJ29H11"/>
    <property type="match status" value="1"/>
</dbReference>
<organism evidence="1 2">
    <name type="scientific">Malus domestica</name>
    <name type="common">Apple</name>
    <name type="synonym">Pyrus malus</name>
    <dbReference type="NCBI Taxonomy" id="3750"/>
    <lineage>
        <taxon>Eukaryota</taxon>
        <taxon>Viridiplantae</taxon>
        <taxon>Streptophyta</taxon>
        <taxon>Embryophyta</taxon>
        <taxon>Tracheophyta</taxon>
        <taxon>Spermatophyta</taxon>
        <taxon>Magnoliopsida</taxon>
        <taxon>eudicotyledons</taxon>
        <taxon>Gunneridae</taxon>
        <taxon>Pentapetalae</taxon>
        <taxon>rosids</taxon>
        <taxon>fabids</taxon>
        <taxon>Rosales</taxon>
        <taxon>Rosaceae</taxon>
        <taxon>Amygdaloideae</taxon>
        <taxon>Maleae</taxon>
        <taxon>Malus</taxon>
    </lineage>
</organism>
<evidence type="ECO:0000313" key="2">
    <source>
        <dbReference type="Proteomes" id="UP000290289"/>
    </source>
</evidence>
<dbReference type="EMBL" id="RDQH01000332">
    <property type="protein sequence ID" value="RXH95969.1"/>
    <property type="molecule type" value="Genomic_DNA"/>
</dbReference>
<name>A0A498JJ78_MALDO</name>
<dbReference type="Proteomes" id="UP000290289">
    <property type="component" value="Chromosome 6"/>
</dbReference>
<sequence>MKYITISEKVPFIIHADLLLASSRERILLDSKWNKGILDCVPTAFVNAFISLVRSIEDALVSSLTSMFKFLPVHNSSYEGLNVARESIKAKIVEESIVPVKKGCALIARHLDQQDEFSTFVRVYNYLSKFKWEPVVRLTERSASERKFGKVLKEDCCMFRLYVSKNWNLETEKSHADALVKIPVYSSPKKKQSTEPVRKEEVSLANDAGLQIIPGERLFGKALLRLICGFLAGPPLKWKWRRGGKLSKIWWDRENSKFFIQKTDKSSRQKRTIEFATSYRNAK</sequence>
<keyword evidence="2" id="KW-1185">Reference proteome</keyword>
<accession>A0A498JJ78</accession>
<dbReference type="PANTHER" id="PTHR32387:SF3">
    <property type="entry name" value="ATP_DNA BINDING PROTEIN"/>
    <property type="match status" value="1"/>
</dbReference>
<reference evidence="1 2" key="1">
    <citation type="submission" date="2018-10" db="EMBL/GenBank/DDBJ databases">
        <title>A high-quality apple genome assembly.</title>
        <authorList>
            <person name="Hu J."/>
        </authorList>
    </citation>
    <scope>NUCLEOTIDE SEQUENCE [LARGE SCALE GENOMIC DNA]</scope>
    <source>
        <strain evidence="2">cv. HFTH1</strain>
        <tissue evidence="1">Young leaf</tissue>
    </source>
</reference>
<dbReference type="InterPro" id="IPR052957">
    <property type="entry name" value="Auxin_embryo_med"/>
</dbReference>
<gene>
    <name evidence="1" type="ORF">DVH24_008469</name>
</gene>
<protein>
    <submittedName>
        <fullName evidence="1">Uncharacterized protein</fullName>
    </submittedName>
</protein>
<evidence type="ECO:0000313" key="1">
    <source>
        <dbReference type="EMBL" id="RXH95969.1"/>
    </source>
</evidence>